<evidence type="ECO:0000313" key="9">
    <source>
        <dbReference type="Proteomes" id="UP000046176"/>
    </source>
</evidence>
<comment type="function">
    <text evidence="6">Has immunoglobulin-binding and hemagglutination properties, and can bind to mannose. Essential for virulence. May be involved in LPS biosynthesis or polysaccharide transport.</text>
</comment>
<evidence type="ECO:0000256" key="3">
    <source>
        <dbReference type="ARBA" id="ARBA00020552"/>
    </source>
</evidence>
<evidence type="ECO:0000313" key="8">
    <source>
        <dbReference type="EMBL" id="CDZ35557.1"/>
    </source>
</evidence>
<protein>
    <recommendedName>
        <fullName evidence="3">Lectin-like protein BA14k</fullName>
    </recommendedName>
</protein>
<name>A0A0T7FKL8_NEOGA</name>
<keyword evidence="5" id="KW-0430">Lectin</keyword>
<dbReference type="AlphaFoldDB" id="A0A0T7FKL8"/>
<evidence type="ECO:0000256" key="4">
    <source>
        <dbReference type="ARBA" id="ARBA00022475"/>
    </source>
</evidence>
<keyword evidence="4" id="KW-0472">Membrane</keyword>
<keyword evidence="4" id="KW-1003">Cell membrane</keyword>
<dbReference type="GO" id="GO:0030246">
    <property type="term" value="F:carbohydrate binding"/>
    <property type="evidence" value="ECO:0007669"/>
    <property type="project" value="UniProtKB-KW"/>
</dbReference>
<gene>
    <name evidence="8" type="ORF">NGAL_HAMBI1145_29040</name>
</gene>
<evidence type="ECO:0000256" key="1">
    <source>
        <dbReference type="ARBA" id="ARBA00004167"/>
    </source>
</evidence>
<evidence type="ECO:0000256" key="2">
    <source>
        <dbReference type="ARBA" id="ARBA00010270"/>
    </source>
</evidence>
<evidence type="ECO:0000256" key="6">
    <source>
        <dbReference type="ARBA" id="ARBA00025321"/>
    </source>
</evidence>
<dbReference type="Proteomes" id="UP000046176">
    <property type="component" value="Unassembled WGS sequence"/>
</dbReference>
<feature type="region of interest" description="Disordered" evidence="7">
    <location>
        <begin position="140"/>
        <end position="217"/>
    </location>
</feature>
<feature type="compositionally biased region" description="Low complexity" evidence="7">
    <location>
        <begin position="153"/>
        <end position="165"/>
    </location>
</feature>
<comment type="subcellular location">
    <subcellularLocation>
        <location evidence="1">Membrane</location>
        <topology evidence="1">Single-pass membrane protein</topology>
    </subcellularLocation>
</comment>
<dbReference type="EMBL" id="CCRH01000007">
    <property type="protein sequence ID" value="CDZ35557.1"/>
    <property type="molecule type" value="Genomic_DNA"/>
</dbReference>
<dbReference type="Pfam" id="PF07886">
    <property type="entry name" value="BA14K"/>
    <property type="match status" value="2"/>
</dbReference>
<comment type="similarity">
    <text evidence="2">Belongs to the BA14k family.</text>
</comment>
<organism evidence="8 9">
    <name type="scientific">Neorhizobium galegae bv. officinalis</name>
    <dbReference type="NCBI Taxonomy" id="323656"/>
    <lineage>
        <taxon>Bacteria</taxon>
        <taxon>Pseudomonadati</taxon>
        <taxon>Pseudomonadota</taxon>
        <taxon>Alphaproteobacteria</taxon>
        <taxon>Hyphomicrobiales</taxon>
        <taxon>Rhizobiaceae</taxon>
        <taxon>Rhizobium/Agrobacterium group</taxon>
        <taxon>Neorhizobium</taxon>
    </lineage>
</organism>
<evidence type="ECO:0000256" key="7">
    <source>
        <dbReference type="SAM" id="MobiDB-lite"/>
    </source>
</evidence>
<reference evidence="8 9" key="1">
    <citation type="submission" date="2014-08" db="EMBL/GenBank/DDBJ databases">
        <authorList>
            <person name="Chen Y.-H."/>
        </authorList>
    </citation>
    <scope>NUCLEOTIDE SEQUENCE [LARGE SCALE GENOMIC DNA]</scope>
</reference>
<evidence type="ECO:0000256" key="5">
    <source>
        <dbReference type="ARBA" id="ARBA00022734"/>
    </source>
</evidence>
<dbReference type="RefSeq" id="WP_046667023.1">
    <property type="nucleotide sequence ID" value="NZ_CCRH01000007.1"/>
</dbReference>
<proteinExistence type="inferred from homology"/>
<accession>A0A0T7FKL8</accession>
<dbReference type="InterPro" id="IPR012413">
    <property type="entry name" value="BA14K"/>
</dbReference>
<dbReference type="GO" id="GO:0016020">
    <property type="term" value="C:membrane"/>
    <property type="evidence" value="ECO:0007669"/>
    <property type="project" value="UniProtKB-SubCell"/>
</dbReference>
<sequence>MKPILLLLGSLVLLVLVFLSGVIITANVIAEPEPHKFANVDTPDLWTSKPKAVDTASQNYQRLPTATPPASVAADTRDTPAVQQTAAEAAVDNTVTASINLQQPATLPRPQQEREAMADPAQADWCFARYKSYRVEDNSYQPLSGGPRRQCQAPGAAAAETVAAAPMRDEAQDEPQAPQMQDELQPLPERSGARVNQRADGGAAGYAQSQAIDADVPTGSHEEWCFARYRSYQAEDNSYQPFAGGPRRQCQSPFG</sequence>